<dbReference type="Pfam" id="PF06838">
    <property type="entry name" value="Met_gamma_lyase"/>
    <property type="match status" value="1"/>
</dbReference>
<dbReference type="Gene3D" id="3.40.640.10">
    <property type="entry name" value="Type I PLP-dependent aspartate aminotransferase-like (Major domain)"/>
    <property type="match status" value="1"/>
</dbReference>
<evidence type="ECO:0000313" key="2">
    <source>
        <dbReference type="Proteomes" id="UP001389717"/>
    </source>
</evidence>
<dbReference type="Proteomes" id="UP001389717">
    <property type="component" value="Unassembled WGS sequence"/>
</dbReference>
<dbReference type="RefSeq" id="WP_341986248.1">
    <property type="nucleotide sequence ID" value="NZ_JBBYAF010000072.1"/>
</dbReference>
<name>A0ABU9KEZ7_9BACI</name>
<proteinExistence type="predicted"/>
<evidence type="ECO:0000313" key="1">
    <source>
        <dbReference type="EMBL" id="MEL3974697.1"/>
    </source>
</evidence>
<sequence>MFEQLVHGEVLKPLVNKVENSIQSIHKEIDERAENNQFKVLRSFQKHKVSDSHFIPTTGYGYDDIGRDTLESIYADVFGGEAGLVRPQIISGTHAISIALFGVLRPGDELVYMTGKPYDTLEEIVGIRGEGTGSLKDFNISYQCVDLDESGKVDFAKVKRTISTKTKMVGIQRSKGYASRPSFTIEEIQNMIRFVKDINPEIVVFVDNCYGEFVDELEPCHVGADLMAGSLIKNPGGGLAKTGGYIVGKKDVVEACSYRMTSPGIGAEAGASLYSLQEMYQGFFLAPHVVAQSLKGAVFTSAVLTELGMNTNPAPYDKRTDLIQSVQFDDKDKMIAFCQAIQFASPINSHFTPYPNYMPGYEDDVIMAAGTFIQGSSIELSADGPIRPPYTAYVQGGLTYSHVKIAVCSAIDKLIEKGLISVKSG</sequence>
<comment type="caution">
    <text evidence="1">The sequence shown here is derived from an EMBL/GenBank/DDBJ whole genome shotgun (WGS) entry which is preliminary data.</text>
</comment>
<protein>
    <submittedName>
        <fullName evidence="1">Methionine gamma-lyase family protein</fullName>
    </submittedName>
</protein>
<dbReference type="Gene3D" id="3.90.1150.60">
    <property type="entry name" value="Methioning gamme-lyase, C-terminal domain"/>
    <property type="match status" value="1"/>
</dbReference>
<accession>A0ABU9KEZ7</accession>
<dbReference type="InterPro" id="IPR015424">
    <property type="entry name" value="PyrdxlP-dep_Trfase"/>
</dbReference>
<reference evidence="1 2" key="1">
    <citation type="submission" date="2024-04" db="EMBL/GenBank/DDBJ databases">
        <title>Bacillus oryzaecorticis sp. nov., a moderately halophilic bacterium isolated from rice husks.</title>
        <authorList>
            <person name="Zhu H.-S."/>
        </authorList>
    </citation>
    <scope>NUCLEOTIDE SEQUENCE [LARGE SCALE GENOMIC DNA]</scope>
    <source>
        <strain evidence="1 2">ZC255</strain>
    </source>
</reference>
<dbReference type="SUPFAM" id="SSF53383">
    <property type="entry name" value="PLP-dependent transferases"/>
    <property type="match status" value="1"/>
</dbReference>
<organism evidence="1 2">
    <name type="scientific">Rossellomorea oryzaecorticis</name>
    <dbReference type="NCBI Taxonomy" id="1396505"/>
    <lineage>
        <taxon>Bacteria</taxon>
        <taxon>Bacillati</taxon>
        <taxon>Bacillota</taxon>
        <taxon>Bacilli</taxon>
        <taxon>Bacillales</taxon>
        <taxon>Bacillaceae</taxon>
        <taxon>Rossellomorea</taxon>
    </lineage>
</organism>
<dbReference type="PANTHER" id="PTHR46658">
    <property type="entry name" value="CYS OR MET METABOLISM PYRIDOXAL-PHOSPHATE-DEPENDENT ENZYME"/>
    <property type="match status" value="1"/>
</dbReference>
<keyword evidence="2" id="KW-1185">Reference proteome</keyword>
<dbReference type="InterPro" id="IPR015421">
    <property type="entry name" value="PyrdxlP-dep_Trfase_major"/>
</dbReference>
<dbReference type="PANTHER" id="PTHR46658:SF1">
    <property type="entry name" value="CYS OR MET METABOLISM PYRIDOXAL-PHOSPHATE-DEPENDENT ENZYME"/>
    <property type="match status" value="1"/>
</dbReference>
<gene>
    <name evidence="1" type="ORF">AAEO50_20630</name>
</gene>
<dbReference type="EMBL" id="JBBYAF010000072">
    <property type="protein sequence ID" value="MEL3974697.1"/>
    <property type="molecule type" value="Genomic_DNA"/>
</dbReference>
<dbReference type="InterPro" id="IPR009651">
    <property type="entry name" value="Met_g_lyase_put"/>
</dbReference>